<feature type="region of interest" description="Disordered" evidence="1">
    <location>
        <begin position="67"/>
        <end position="87"/>
    </location>
</feature>
<reference evidence="2 3" key="1">
    <citation type="submission" date="2020-04" db="EMBL/GenBank/DDBJ databases">
        <title>Perkinsus olseni comparative genomics.</title>
        <authorList>
            <person name="Bogema D.R."/>
        </authorList>
    </citation>
    <scope>NUCLEOTIDE SEQUENCE [LARGE SCALE GENOMIC DNA]</scope>
    <source>
        <strain evidence="2 3">ATCC PRA-207</strain>
    </source>
</reference>
<comment type="caution">
    <text evidence="2">The sequence shown here is derived from an EMBL/GenBank/DDBJ whole genome shotgun (WGS) entry which is preliminary data.</text>
</comment>
<evidence type="ECO:0000313" key="3">
    <source>
        <dbReference type="Proteomes" id="UP000553632"/>
    </source>
</evidence>
<accession>A0A7J6RR57</accession>
<keyword evidence="3" id="KW-1185">Reference proteome</keyword>
<feature type="non-terminal residue" evidence="2">
    <location>
        <position position="87"/>
    </location>
</feature>
<dbReference type="EMBL" id="JABANO010023638">
    <property type="protein sequence ID" value="KAF4723198.1"/>
    <property type="molecule type" value="Genomic_DNA"/>
</dbReference>
<protein>
    <submittedName>
        <fullName evidence="2">Uncharacterized protein</fullName>
    </submittedName>
</protein>
<organism evidence="2 3">
    <name type="scientific">Perkinsus olseni</name>
    <name type="common">Perkinsus atlanticus</name>
    <dbReference type="NCBI Taxonomy" id="32597"/>
    <lineage>
        <taxon>Eukaryota</taxon>
        <taxon>Sar</taxon>
        <taxon>Alveolata</taxon>
        <taxon>Perkinsozoa</taxon>
        <taxon>Perkinsea</taxon>
        <taxon>Perkinsida</taxon>
        <taxon>Perkinsidae</taxon>
        <taxon>Perkinsus</taxon>
    </lineage>
</organism>
<evidence type="ECO:0000256" key="1">
    <source>
        <dbReference type="SAM" id="MobiDB-lite"/>
    </source>
</evidence>
<gene>
    <name evidence="2" type="ORF">FOZ63_028229</name>
</gene>
<dbReference type="AlphaFoldDB" id="A0A7J6RR57"/>
<feature type="non-terminal residue" evidence="2">
    <location>
        <position position="1"/>
    </location>
</feature>
<evidence type="ECO:0000313" key="2">
    <source>
        <dbReference type="EMBL" id="KAF4723198.1"/>
    </source>
</evidence>
<dbReference type="Proteomes" id="UP000553632">
    <property type="component" value="Unassembled WGS sequence"/>
</dbReference>
<name>A0A7J6RR57_PEROL</name>
<sequence length="87" mass="9173">PCEDQRLQVDGISSHSGASFQLCECHFGQHSRRPVHASYLPTRSDQDDIAGGRRLSATITSAAASARVHGGGSDLPGVISSTATLRR</sequence>
<proteinExistence type="predicted"/>